<organism evidence="3 4">
    <name type="scientific">Paraburkholderia rhizosphaerae</name>
    <dbReference type="NCBI Taxonomy" id="480658"/>
    <lineage>
        <taxon>Bacteria</taxon>
        <taxon>Pseudomonadati</taxon>
        <taxon>Pseudomonadota</taxon>
        <taxon>Betaproteobacteria</taxon>
        <taxon>Burkholderiales</taxon>
        <taxon>Burkholderiaceae</taxon>
        <taxon>Paraburkholderia</taxon>
    </lineage>
</organism>
<dbReference type="PANTHER" id="PTHR36505">
    <property type="entry name" value="BLR1072 PROTEIN"/>
    <property type="match status" value="1"/>
</dbReference>
<feature type="chain" id="PRO_5020718287" evidence="1">
    <location>
        <begin position="28"/>
        <end position="149"/>
    </location>
</feature>
<dbReference type="Pfam" id="PF05239">
    <property type="entry name" value="PRC"/>
    <property type="match status" value="1"/>
</dbReference>
<evidence type="ECO:0000313" key="3">
    <source>
        <dbReference type="EMBL" id="TDY39074.1"/>
    </source>
</evidence>
<dbReference type="RefSeq" id="WP_134196574.1">
    <property type="nucleotide sequence ID" value="NZ_JBHLUW010000024.1"/>
</dbReference>
<dbReference type="EMBL" id="SORE01000028">
    <property type="protein sequence ID" value="TDY39074.1"/>
    <property type="molecule type" value="Genomic_DNA"/>
</dbReference>
<protein>
    <submittedName>
        <fullName evidence="3">PRC-barrel domain protein</fullName>
    </submittedName>
</protein>
<gene>
    <name evidence="3" type="ORF">BX592_12878</name>
</gene>
<proteinExistence type="predicted"/>
<feature type="signal peptide" evidence="1">
    <location>
        <begin position="1"/>
        <end position="27"/>
    </location>
</feature>
<name>A0A4V3HCZ7_9BURK</name>
<dbReference type="OrthoDB" id="8759924at2"/>
<dbReference type="InterPro" id="IPR011033">
    <property type="entry name" value="PRC_barrel-like_sf"/>
</dbReference>
<dbReference type="InterPro" id="IPR027275">
    <property type="entry name" value="PRC-brl_dom"/>
</dbReference>
<dbReference type="Proteomes" id="UP000295509">
    <property type="component" value="Unassembled WGS sequence"/>
</dbReference>
<evidence type="ECO:0000313" key="4">
    <source>
        <dbReference type="Proteomes" id="UP000295509"/>
    </source>
</evidence>
<reference evidence="3 4" key="1">
    <citation type="submission" date="2019-03" db="EMBL/GenBank/DDBJ databases">
        <title>Genomic Encyclopedia of Type Strains, Phase III (KMG-III): the genomes of soil and plant-associated and newly described type strains.</title>
        <authorList>
            <person name="Whitman W."/>
        </authorList>
    </citation>
    <scope>NUCLEOTIDE SEQUENCE [LARGE SCALE GENOMIC DNA]</scope>
    <source>
        <strain evidence="3 4">LMG 29544</strain>
    </source>
</reference>
<evidence type="ECO:0000256" key="1">
    <source>
        <dbReference type="SAM" id="SignalP"/>
    </source>
</evidence>
<sequence>MKAFFPAAFVRAATAAAVLAAAASAHAQVAGTQTLGVSVEQSQALLQGWSAKKSILGKPVYNDSNEKIGSIFDIVIAPDGSVSAAVVSTGGFLGVASHNVAVPIQALNFRDGNFYLPGATKDALKATPAFQYSKVDKPKKPQKTQSQAE</sequence>
<dbReference type="AlphaFoldDB" id="A0A4V3HCZ7"/>
<feature type="domain" description="PRC-barrel" evidence="2">
    <location>
        <begin position="54"/>
        <end position="115"/>
    </location>
</feature>
<dbReference type="Gene3D" id="2.30.30.240">
    <property type="entry name" value="PRC-barrel domain"/>
    <property type="match status" value="1"/>
</dbReference>
<keyword evidence="4" id="KW-1185">Reference proteome</keyword>
<dbReference type="SUPFAM" id="SSF50346">
    <property type="entry name" value="PRC-barrel domain"/>
    <property type="match status" value="1"/>
</dbReference>
<dbReference type="PANTHER" id="PTHR36505:SF1">
    <property type="entry name" value="BLR1072 PROTEIN"/>
    <property type="match status" value="1"/>
</dbReference>
<keyword evidence="1" id="KW-0732">Signal</keyword>
<comment type="caution">
    <text evidence="3">The sequence shown here is derived from an EMBL/GenBank/DDBJ whole genome shotgun (WGS) entry which is preliminary data.</text>
</comment>
<evidence type="ECO:0000259" key="2">
    <source>
        <dbReference type="Pfam" id="PF05239"/>
    </source>
</evidence>
<accession>A0A4V3HCZ7</accession>